<evidence type="ECO:0000256" key="1">
    <source>
        <dbReference type="RuleBase" id="RU003425"/>
    </source>
</evidence>
<dbReference type="Gene3D" id="2.60.40.10">
    <property type="entry name" value="Immunoglobulins"/>
    <property type="match status" value="1"/>
</dbReference>
<dbReference type="InterPro" id="IPR013783">
    <property type="entry name" value="Ig-like_fold"/>
</dbReference>
<organism evidence="3 4">
    <name type="scientific">Pristionchus mayeri</name>
    <dbReference type="NCBI Taxonomy" id="1317129"/>
    <lineage>
        <taxon>Eukaryota</taxon>
        <taxon>Metazoa</taxon>
        <taxon>Ecdysozoa</taxon>
        <taxon>Nematoda</taxon>
        <taxon>Chromadorea</taxon>
        <taxon>Rhabditida</taxon>
        <taxon>Rhabditina</taxon>
        <taxon>Diplogasteromorpha</taxon>
        <taxon>Diplogasteroidea</taxon>
        <taxon>Neodiplogasteridae</taxon>
        <taxon>Pristionchus</taxon>
    </lineage>
</organism>
<comment type="caution">
    <text evidence="3">The sequence shown here is derived from an EMBL/GenBank/DDBJ whole genome shotgun (WGS) entry which is preliminary data.</text>
</comment>
<dbReference type="SUPFAM" id="SSF49354">
    <property type="entry name" value="PapD-like"/>
    <property type="match status" value="1"/>
</dbReference>
<sequence length="167" mass="19571">LRSMEEKVKRSELMKREKEIVGETPENELKISPRWMVFEPTGNYTQPIRSTISVENLDEYPVAFCVRTKERHMPRFNLGYGILKEFESISFDVMIPPSNEWIKSEETIIGNHHKIVFENLRLPPGTSIPEDQKDRSLMGRQVFRTTQSCSSFIRLYTKSHLVLLPKK</sequence>
<dbReference type="InterPro" id="IPR000535">
    <property type="entry name" value="MSP_dom"/>
</dbReference>
<proteinExistence type="predicted"/>
<dbReference type="AlphaFoldDB" id="A0AAN5CBU8"/>
<dbReference type="EMBL" id="BTRK01000002">
    <property type="protein sequence ID" value="GMR36484.1"/>
    <property type="molecule type" value="Genomic_DNA"/>
</dbReference>
<dbReference type="Pfam" id="PF00635">
    <property type="entry name" value="Motile_Sperm"/>
    <property type="match status" value="1"/>
</dbReference>
<evidence type="ECO:0000313" key="4">
    <source>
        <dbReference type="Proteomes" id="UP001328107"/>
    </source>
</evidence>
<reference evidence="4" key="1">
    <citation type="submission" date="2022-10" db="EMBL/GenBank/DDBJ databases">
        <title>Genome assembly of Pristionchus species.</title>
        <authorList>
            <person name="Yoshida K."/>
            <person name="Sommer R.J."/>
        </authorList>
    </citation>
    <scope>NUCLEOTIDE SEQUENCE [LARGE SCALE GENOMIC DNA]</scope>
    <source>
        <strain evidence="4">RS5460</strain>
    </source>
</reference>
<feature type="domain" description="MSP" evidence="2">
    <location>
        <begin position="28"/>
        <end position="148"/>
    </location>
</feature>
<comment type="function">
    <text evidence="1">Central component in molecular interactions underlying sperm crawling. Forms an extensive filament system that extends from sperm villipoda, along the leading edge of the pseudopod.</text>
</comment>
<dbReference type="InterPro" id="IPR008962">
    <property type="entry name" value="PapD-like_sf"/>
</dbReference>
<keyword evidence="4" id="KW-1185">Reference proteome</keyword>
<name>A0AAN5CBU8_9BILA</name>
<protein>
    <recommendedName>
        <fullName evidence="1">Major sperm protein</fullName>
    </recommendedName>
</protein>
<evidence type="ECO:0000313" key="3">
    <source>
        <dbReference type="EMBL" id="GMR36484.1"/>
    </source>
</evidence>
<keyword evidence="1" id="KW-0963">Cytoplasm</keyword>
<evidence type="ECO:0000259" key="2">
    <source>
        <dbReference type="PROSITE" id="PS50202"/>
    </source>
</evidence>
<dbReference type="Proteomes" id="UP001328107">
    <property type="component" value="Unassembled WGS sequence"/>
</dbReference>
<gene>
    <name evidence="3" type="ORF">PMAYCL1PPCAC_06679</name>
</gene>
<feature type="non-terminal residue" evidence="3">
    <location>
        <position position="1"/>
    </location>
</feature>
<accession>A0AAN5CBU8</accession>
<dbReference type="PROSITE" id="PS50202">
    <property type="entry name" value="MSP"/>
    <property type="match status" value="1"/>
</dbReference>
<keyword evidence="1" id="KW-0206">Cytoskeleton</keyword>